<dbReference type="InterPro" id="IPR021239">
    <property type="entry name" value="DUF2625"/>
</dbReference>
<dbReference type="AlphaFoldDB" id="A0A2A7UUB2"/>
<dbReference type="EMBL" id="PDEA01000001">
    <property type="protein sequence ID" value="PEH88852.1"/>
    <property type="molecule type" value="Genomic_DNA"/>
</dbReference>
<gene>
    <name evidence="1" type="ORF">CRM82_09840</name>
</gene>
<evidence type="ECO:0008006" key="3">
    <source>
        <dbReference type="Google" id="ProtNLM"/>
    </source>
</evidence>
<organism evidence="1 2">
    <name type="scientific">Comamonas terrigena</name>
    <dbReference type="NCBI Taxonomy" id="32013"/>
    <lineage>
        <taxon>Bacteria</taxon>
        <taxon>Pseudomonadati</taxon>
        <taxon>Pseudomonadota</taxon>
        <taxon>Betaproteobacteria</taxon>
        <taxon>Burkholderiales</taxon>
        <taxon>Comamonadaceae</taxon>
        <taxon>Comamonas</taxon>
    </lineage>
</organism>
<dbReference type="OrthoDB" id="1550811at2"/>
<protein>
    <recommendedName>
        <fullName evidence="3">DUF2625 domain-containing protein</fullName>
    </recommendedName>
</protein>
<dbReference type="NCBIfam" id="NF008498">
    <property type="entry name" value="PRK11408.1-5"/>
    <property type="match status" value="1"/>
</dbReference>
<accession>A0A2A7UUB2</accession>
<dbReference type="Pfam" id="PF10946">
    <property type="entry name" value="DUF2625"/>
    <property type="match status" value="1"/>
</dbReference>
<dbReference type="RefSeq" id="WP_066535774.1">
    <property type="nucleotide sequence ID" value="NZ_DALZQJ010000063.1"/>
</dbReference>
<sequence>MRALHELLNHAESALPLITAWARDAELPVELLPPSAACDAVLLALQVTTRSPLGAMAHGTGGVLVDGGWLRLLGSGHPRLSRDLAAWNQSRGDGFLLVGDDAVGGFFAINGGALGADRGGIYYLAPDTLAWEALEMGHTAFMQWAFSSRLCDFYRDLRWEGWQADVAALDADSCMGFYPFLFTAQGSVHTSARRPTPVAEHYAFMCQGGTQACSSP</sequence>
<evidence type="ECO:0000313" key="2">
    <source>
        <dbReference type="Proteomes" id="UP000220246"/>
    </source>
</evidence>
<name>A0A2A7UUB2_COMTR</name>
<evidence type="ECO:0000313" key="1">
    <source>
        <dbReference type="EMBL" id="PEH88852.1"/>
    </source>
</evidence>
<dbReference type="Proteomes" id="UP000220246">
    <property type="component" value="Unassembled WGS sequence"/>
</dbReference>
<dbReference type="GeneID" id="80800905"/>
<comment type="caution">
    <text evidence="1">The sequence shown here is derived from an EMBL/GenBank/DDBJ whole genome shotgun (WGS) entry which is preliminary data.</text>
</comment>
<dbReference type="STRING" id="1219032.GCA_001515545_01738"/>
<reference evidence="2" key="1">
    <citation type="submission" date="2017-09" db="EMBL/GenBank/DDBJ databases">
        <title>FDA dAtabase for Regulatory Grade micrObial Sequences (FDA-ARGOS): Supporting development and validation of Infectious Disease Dx tests.</title>
        <authorList>
            <person name="Minogue T."/>
            <person name="Wolcott M."/>
            <person name="Wasieloski L."/>
            <person name="Aguilar W."/>
            <person name="Moore D."/>
            <person name="Tallon L."/>
            <person name="Sadzewicz L."/>
            <person name="Ott S."/>
            <person name="Zhao X."/>
            <person name="Nagaraj S."/>
            <person name="Vavikolanu K."/>
            <person name="Aluvathingal J."/>
            <person name="Nadendla S."/>
            <person name="Sichtig H."/>
        </authorList>
    </citation>
    <scope>NUCLEOTIDE SEQUENCE [LARGE SCALE GENOMIC DNA]</scope>
    <source>
        <strain evidence="2">FDAARGOS_394</strain>
    </source>
</reference>
<keyword evidence="2" id="KW-1185">Reference proteome</keyword>
<proteinExistence type="predicted"/>